<dbReference type="PANTHER" id="PTHR48449">
    <property type="entry name" value="DUF1985 DOMAIN-CONTAINING PROTEIN"/>
    <property type="match status" value="1"/>
</dbReference>
<sequence>MEIELPKRIAEAGAEHHVDKINNTCRLTVMRLVKQDLEDEYNDVLRDPVFGPILAMNEHQLGYSGKVIHSFICKMLDISKRHENDKGFWGTLLKRNGEVDMKTIRLKHFKECKDWSRVDRVRLVYLCVICFVMAKDEKINIPHAYIRLVMDFDKMRKYPWGLHAYDMLLDSIKKARFKLKQNSYVLDGFSYALQIWLMEAIPDIGTLLGRKYKEGITCVRCQNWYGNGKVSYHDITALETALEKKAVVFPFISDTGNNDVVASVKFKRDDEKKDERVDKILSLINAKFDWSKFIWQVEKDIPTQDQLDRKVDVAVEESQVQIDEKYEVAVEGELAVSENEEPVESVAKRRVTRKAKDPGCESRKRQLLCQRAAEQNTSLDDQTKNFMTGLFNTSFNSMKEEVKKHMDHRFDMLDSEIAQLKQTVAAAIVSRNDVPASESPQPSAMPSPHPKRKDENLDDVEMHDFHGNLHNVSVSQSSNIDLEMDTQDYLWKTMGNLTQDSYVKGFDPSQKAKVDDPMEWLTPLTSLKPKKNSLPFLRDIDFPEDRVKDKDYSLVFVPEESWAKLVEWSLTSMEIQIVTFNVYKRDVSTYSWTYRVVKELSAIVSRNDVPASESPQPSAMPSPHPKRKDENLDDVEMHDFHGNLHNVSVSQSSNIDLEMDTQDYLWKTMGNLTQDSYVKGFDPSQKAKVDDPMEWLTPLTSLKPKKNSLPFLRDIDFPEDRVKDKDYSLVFVPEESWAKLVEWSLTSMEIQIVTFNVYKRDVSTYSWTYRVEIDAMLFLFRERTTLRRWKANRVAFMSCVFNNQMKCSYATFTKDKTKFKVEGLLHDYGTCQLPPHGRT</sequence>
<gene>
    <name evidence="3" type="ORF">DY000_02038824</name>
</gene>
<feature type="region of interest" description="Disordered" evidence="1">
    <location>
        <begin position="432"/>
        <end position="455"/>
    </location>
</feature>
<evidence type="ECO:0000313" key="4">
    <source>
        <dbReference type="Proteomes" id="UP000266723"/>
    </source>
</evidence>
<reference evidence="3 4" key="1">
    <citation type="journal article" date="2020" name="BMC Genomics">
        <title>Intraspecific diversification of the crop wild relative Brassica cretica Lam. using demographic model selection.</title>
        <authorList>
            <person name="Kioukis A."/>
            <person name="Michalopoulou V.A."/>
            <person name="Briers L."/>
            <person name="Pirintsos S."/>
            <person name="Studholme D.J."/>
            <person name="Pavlidis P."/>
            <person name="Sarris P.F."/>
        </authorList>
    </citation>
    <scope>NUCLEOTIDE SEQUENCE [LARGE SCALE GENOMIC DNA]</scope>
    <source>
        <strain evidence="4">cv. PFS-1207/04</strain>
    </source>
</reference>
<protein>
    <recommendedName>
        <fullName evidence="2">DUF1985 domain-containing protein</fullName>
    </recommendedName>
</protein>
<keyword evidence="4" id="KW-1185">Reference proteome</keyword>
<accession>A0ABQ7BI69</accession>
<name>A0ABQ7BI69_BRACR</name>
<dbReference type="PANTHER" id="PTHR48449:SF1">
    <property type="entry name" value="DUF1985 DOMAIN-CONTAINING PROTEIN"/>
    <property type="match status" value="1"/>
</dbReference>
<feature type="domain" description="DUF1985" evidence="2">
    <location>
        <begin position="80"/>
        <end position="170"/>
    </location>
</feature>
<dbReference type="EMBL" id="QGKV02001507">
    <property type="protein sequence ID" value="KAF3531870.1"/>
    <property type="molecule type" value="Genomic_DNA"/>
</dbReference>
<comment type="caution">
    <text evidence="3">The sequence shown here is derived from an EMBL/GenBank/DDBJ whole genome shotgun (WGS) entry which is preliminary data.</text>
</comment>
<evidence type="ECO:0000313" key="3">
    <source>
        <dbReference type="EMBL" id="KAF3531870.1"/>
    </source>
</evidence>
<feature type="region of interest" description="Disordered" evidence="1">
    <location>
        <begin position="607"/>
        <end position="630"/>
    </location>
</feature>
<evidence type="ECO:0000259" key="2">
    <source>
        <dbReference type="Pfam" id="PF09331"/>
    </source>
</evidence>
<organism evidence="3 4">
    <name type="scientific">Brassica cretica</name>
    <name type="common">Mustard</name>
    <dbReference type="NCBI Taxonomy" id="69181"/>
    <lineage>
        <taxon>Eukaryota</taxon>
        <taxon>Viridiplantae</taxon>
        <taxon>Streptophyta</taxon>
        <taxon>Embryophyta</taxon>
        <taxon>Tracheophyta</taxon>
        <taxon>Spermatophyta</taxon>
        <taxon>Magnoliopsida</taxon>
        <taxon>eudicotyledons</taxon>
        <taxon>Gunneridae</taxon>
        <taxon>Pentapetalae</taxon>
        <taxon>rosids</taxon>
        <taxon>malvids</taxon>
        <taxon>Brassicales</taxon>
        <taxon>Brassicaceae</taxon>
        <taxon>Brassiceae</taxon>
        <taxon>Brassica</taxon>
    </lineage>
</organism>
<proteinExistence type="predicted"/>
<dbReference type="Pfam" id="PF09331">
    <property type="entry name" value="DUF1985"/>
    <property type="match status" value="1"/>
</dbReference>
<dbReference type="InterPro" id="IPR015410">
    <property type="entry name" value="DUF1985"/>
</dbReference>
<evidence type="ECO:0000256" key="1">
    <source>
        <dbReference type="SAM" id="MobiDB-lite"/>
    </source>
</evidence>
<dbReference type="Proteomes" id="UP000266723">
    <property type="component" value="Unassembled WGS sequence"/>
</dbReference>